<dbReference type="EMBL" id="PQWO01000002">
    <property type="protein sequence ID" value="PZD74708.1"/>
    <property type="molecule type" value="Genomic_DNA"/>
</dbReference>
<dbReference type="Proteomes" id="UP000248857">
    <property type="component" value="Unassembled WGS sequence"/>
</dbReference>
<dbReference type="AlphaFoldDB" id="A0A2W1JN10"/>
<dbReference type="PANTHER" id="PTHR35092">
    <property type="entry name" value="CHLORINASE MJ1651"/>
    <property type="match status" value="1"/>
</dbReference>
<reference evidence="5 6" key="1">
    <citation type="journal article" date="2018" name="Sci. Rep.">
        <title>A novel species of the marine cyanobacterium Acaryochloris with a unique pigment content and lifestyle.</title>
        <authorList>
            <person name="Partensky F."/>
            <person name="Six C."/>
            <person name="Ratin M."/>
            <person name="Garczarek L."/>
            <person name="Vaulot D."/>
            <person name="Probert I."/>
            <person name="Calteau A."/>
            <person name="Gourvil P."/>
            <person name="Marie D."/>
            <person name="Grebert T."/>
            <person name="Bouchier C."/>
            <person name="Le Panse S."/>
            <person name="Gachenot M."/>
            <person name="Rodriguez F."/>
            <person name="Garrido J.L."/>
        </authorList>
    </citation>
    <scope>NUCLEOTIDE SEQUENCE [LARGE SCALE GENOMIC DNA]</scope>
    <source>
        <strain evidence="5 6">RCC1774</strain>
    </source>
</reference>
<dbReference type="PANTHER" id="PTHR35092:SF1">
    <property type="entry name" value="CHLORINASE MJ1651"/>
    <property type="match status" value="1"/>
</dbReference>
<dbReference type="InterPro" id="IPR046469">
    <property type="entry name" value="SAM_HAT_N"/>
</dbReference>
<accession>A0A2W1JN10</accession>
<keyword evidence="1" id="KW-0949">S-adenosyl-L-methionine</keyword>
<dbReference type="Pfam" id="PF20257">
    <property type="entry name" value="SAM_HAT_C"/>
    <property type="match status" value="1"/>
</dbReference>
<dbReference type="InterPro" id="IPR046470">
    <property type="entry name" value="SAM_HAT_C"/>
</dbReference>
<proteinExistence type="inferred from homology"/>
<evidence type="ECO:0000313" key="5">
    <source>
        <dbReference type="EMBL" id="PZD74708.1"/>
    </source>
</evidence>
<dbReference type="OrthoDB" id="9792195at2"/>
<name>A0A2W1JN10_9CYAN</name>
<dbReference type="InterPro" id="IPR023227">
    <property type="entry name" value="SAM_OH_AdoTrfase_C_sf"/>
</dbReference>
<dbReference type="Gene3D" id="3.40.50.10790">
    <property type="entry name" value="S-adenosyl-l-methionine hydroxide adenosyltransferase, N-terminal"/>
    <property type="match status" value="1"/>
</dbReference>
<dbReference type="SUPFAM" id="SSF102522">
    <property type="entry name" value="Bacterial fluorinating enzyme, N-terminal domain"/>
    <property type="match status" value="1"/>
</dbReference>
<comment type="caution">
    <text evidence="5">The sequence shown here is derived from an EMBL/GenBank/DDBJ whole genome shotgun (WGS) entry which is preliminary data.</text>
</comment>
<dbReference type="EC" id="2.5.1.94" evidence="5"/>
<keyword evidence="6" id="KW-1185">Reference proteome</keyword>
<evidence type="ECO:0000313" key="6">
    <source>
        <dbReference type="Proteomes" id="UP000248857"/>
    </source>
</evidence>
<feature type="domain" description="S-adenosyl-l-methionine hydroxide adenosyltransferase N-terminal" evidence="3">
    <location>
        <begin position="6"/>
        <end position="150"/>
    </location>
</feature>
<evidence type="ECO:0000259" key="3">
    <source>
        <dbReference type="Pfam" id="PF01887"/>
    </source>
</evidence>
<organism evidence="5 6">
    <name type="scientific">Acaryochloris thomasi RCC1774</name>
    <dbReference type="NCBI Taxonomy" id="1764569"/>
    <lineage>
        <taxon>Bacteria</taxon>
        <taxon>Bacillati</taxon>
        <taxon>Cyanobacteriota</taxon>
        <taxon>Cyanophyceae</taxon>
        <taxon>Acaryochloridales</taxon>
        <taxon>Acaryochloridaceae</taxon>
        <taxon>Acaryochloris</taxon>
        <taxon>Acaryochloris thomasi</taxon>
    </lineage>
</organism>
<gene>
    <name evidence="5" type="primary">salL</name>
    <name evidence="5" type="ORF">C1752_00999</name>
</gene>
<comment type="similarity">
    <text evidence="2">Belongs to the SAM hydrolase / SAM-dependent halogenase family.</text>
</comment>
<evidence type="ECO:0000259" key="4">
    <source>
        <dbReference type="Pfam" id="PF20257"/>
    </source>
</evidence>
<dbReference type="Pfam" id="PF01887">
    <property type="entry name" value="SAM_HAT_N"/>
    <property type="match status" value="1"/>
</dbReference>
<dbReference type="PIRSF" id="PIRSF006779">
    <property type="entry name" value="UCP006779"/>
    <property type="match status" value="1"/>
</dbReference>
<dbReference type="RefSeq" id="WP_110984949.1">
    <property type="nucleotide sequence ID" value="NZ_CAWNWM010000002.1"/>
</dbReference>
<dbReference type="SUPFAM" id="SSF101852">
    <property type="entry name" value="Bacterial fluorinating enzyme, C-terminal domain"/>
    <property type="match status" value="1"/>
</dbReference>
<evidence type="ECO:0000256" key="1">
    <source>
        <dbReference type="ARBA" id="ARBA00022691"/>
    </source>
</evidence>
<sequence length="261" mass="27620">MSSPLITLTTDFGLTDVYVGVMKGVIAQVNPELSVIDLNHAIPPQNIALASFQLGNAYPYFSANTVHVVVVDPGVGSSRRAIAFQTDAGFFVGPDNGVFSSALQTAHTVTAVELNQPQYWRTGNPSATFHGRDIFAPVAAHLATGFPLVAMGAALDPQQLVQLNHIPPQQSEQWVMGTIQAIDYFGNLITNIPAAAIPSDWTVKIGEHLVPEGTTYGSVLPGQAVSLVGSHGWLEVAVNGGNAQAQLQSQVGDRILMLITN</sequence>
<dbReference type="Gene3D" id="2.40.30.90">
    <property type="entry name" value="Bacterial fluorinating enzyme like"/>
    <property type="match status" value="1"/>
</dbReference>
<keyword evidence="5" id="KW-0808">Transferase</keyword>
<dbReference type="GO" id="GO:0016740">
    <property type="term" value="F:transferase activity"/>
    <property type="evidence" value="ECO:0007669"/>
    <property type="project" value="UniProtKB-KW"/>
</dbReference>
<feature type="domain" description="S-adenosyl-l-methionine hydroxide adenosyltransferase C-terminal" evidence="4">
    <location>
        <begin position="177"/>
        <end position="255"/>
    </location>
</feature>
<dbReference type="InterPro" id="IPR002747">
    <property type="entry name" value="SAM_OH_AdoTrfase"/>
</dbReference>
<dbReference type="InterPro" id="IPR023228">
    <property type="entry name" value="SAM_OH_AdoTrfase_N_sf"/>
</dbReference>
<protein>
    <submittedName>
        <fullName evidence="5">Adenosyl-chloride synthase</fullName>
        <ecNumber evidence="5">2.5.1.94</ecNumber>
    </submittedName>
</protein>
<evidence type="ECO:0000256" key="2">
    <source>
        <dbReference type="ARBA" id="ARBA00024035"/>
    </source>
</evidence>